<dbReference type="PROSITE" id="PS51257">
    <property type="entry name" value="PROKAR_LIPOPROTEIN"/>
    <property type="match status" value="1"/>
</dbReference>
<dbReference type="Pfam" id="PF19643">
    <property type="entry name" value="DUF6146"/>
    <property type="match status" value="1"/>
</dbReference>
<dbReference type="EMBL" id="JBDKWZ010000002">
    <property type="protein sequence ID" value="MEN7547299.1"/>
    <property type="molecule type" value="Genomic_DNA"/>
</dbReference>
<keyword evidence="3" id="KW-1185">Reference proteome</keyword>
<dbReference type="Proteomes" id="UP001403385">
    <property type="component" value="Unassembled WGS sequence"/>
</dbReference>
<name>A0AAW9S323_9BACT</name>
<evidence type="ECO:0000256" key="1">
    <source>
        <dbReference type="SAM" id="SignalP"/>
    </source>
</evidence>
<organism evidence="2 3">
    <name type="scientific">Rapidithrix thailandica</name>
    <dbReference type="NCBI Taxonomy" id="413964"/>
    <lineage>
        <taxon>Bacteria</taxon>
        <taxon>Pseudomonadati</taxon>
        <taxon>Bacteroidota</taxon>
        <taxon>Cytophagia</taxon>
        <taxon>Cytophagales</taxon>
        <taxon>Flammeovirgaceae</taxon>
        <taxon>Rapidithrix</taxon>
    </lineage>
</organism>
<evidence type="ECO:0000313" key="3">
    <source>
        <dbReference type="Proteomes" id="UP001403385"/>
    </source>
</evidence>
<feature type="chain" id="PRO_5043746055" evidence="1">
    <location>
        <begin position="21"/>
        <end position="132"/>
    </location>
</feature>
<protein>
    <submittedName>
        <fullName evidence="2">DUF6146 family protein</fullName>
    </submittedName>
</protein>
<dbReference type="AlphaFoldDB" id="A0AAW9S323"/>
<comment type="caution">
    <text evidence="2">The sequence shown here is derived from an EMBL/GenBank/DDBJ whole genome shotgun (WGS) entry which is preliminary data.</text>
</comment>
<gene>
    <name evidence="2" type="ORF">AAG747_05230</name>
</gene>
<feature type="signal peptide" evidence="1">
    <location>
        <begin position="1"/>
        <end position="20"/>
    </location>
</feature>
<dbReference type="InterPro" id="IPR046144">
    <property type="entry name" value="DUF6146"/>
</dbReference>
<accession>A0AAW9S323</accession>
<keyword evidence="1" id="KW-0732">Signal</keyword>
<dbReference type="RefSeq" id="WP_346820083.1">
    <property type="nucleotide sequence ID" value="NZ_JBDKWZ010000002.1"/>
</dbReference>
<evidence type="ECO:0000313" key="2">
    <source>
        <dbReference type="EMBL" id="MEN7547299.1"/>
    </source>
</evidence>
<reference evidence="2 3" key="1">
    <citation type="submission" date="2024-04" db="EMBL/GenBank/DDBJ databases">
        <title>Novel genus in family Flammeovirgaceae.</title>
        <authorList>
            <person name="Nguyen T.H."/>
            <person name="Vuong T.Q."/>
            <person name="Le H."/>
            <person name="Kim S.-G."/>
        </authorList>
    </citation>
    <scope>NUCLEOTIDE SEQUENCE [LARGE SCALE GENOMIC DNA]</scope>
    <source>
        <strain evidence="2 3">JCM 23209</strain>
    </source>
</reference>
<proteinExistence type="predicted"/>
<sequence length="132" mass="16055">MKRLTLWVFLLLFVTGCAFQATPKRDRNFLIQSPEDKEEYELIIIDPGFDTWFHTNAKPISYYSKNYYETKNRLYVNAWNGLHHQYKGRGPFENYIQYDQSIDYGIELNYQLFWYFKYVEATVGKRYNFQPL</sequence>